<dbReference type="Gene3D" id="6.20.190.10">
    <property type="entry name" value="Nutrient germinant receptor protein C, domain 1"/>
    <property type="match status" value="1"/>
</dbReference>
<dbReference type="AlphaFoldDB" id="A0A172TFF8"/>
<dbReference type="Pfam" id="PF05504">
    <property type="entry name" value="Spore_GerAC"/>
    <property type="match status" value="1"/>
</dbReference>
<dbReference type="PANTHER" id="PTHR35789">
    <property type="entry name" value="SPORE GERMINATION PROTEIN B3"/>
    <property type="match status" value="1"/>
</dbReference>
<evidence type="ECO:0000313" key="11">
    <source>
        <dbReference type="Proteomes" id="UP000076927"/>
    </source>
</evidence>
<dbReference type="PANTHER" id="PTHR35789:SF1">
    <property type="entry name" value="SPORE GERMINATION PROTEIN B3"/>
    <property type="match status" value="1"/>
</dbReference>
<reference evidence="10 11" key="1">
    <citation type="submission" date="2015-01" db="EMBL/GenBank/DDBJ databases">
        <title>Paenibacillus swuensis/DY6/whole genome sequencing.</title>
        <authorList>
            <person name="Kim M.K."/>
            <person name="Srinivasan S."/>
            <person name="Lee J.-J."/>
        </authorList>
    </citation>
    <scope>NUCLEOTIDE SEQUENCE [LARGE SCALE GENOMIC DNA]</scope>
    <source>
        <strain evidence="10 11">DY6</strain>
    </source>
</reference>
<dbReference type="PATRIC" id="fig|1178515.4.peg.1046"/>
<evidence type="ECO:0000256" key="1">
    <source>
        <dbReference type="ARBA" id="ARBA00004635"/>
    </source>
</evidence>
<sequence length="360" mass="41245">MALIIAAGIDVKEGDQVELTVQVFIPNPTAGEGGGGGEGRIHSISRVGENVSAALTSLQRELPRSFFWGHAKAYIVGEEASRRGMNHIMDFLFRDIDPREQSNLFVCRGKAKDLLLSLTDPNSYETMIKLSQKKPLQYSTVFKVEEKISGESNSFLLPIAGTTASSVSGQEFNIIMVRGCAVIKNRKLLGFLEKKDWESLEWFENRKFERNMTVLYEDEKGQTSLKLTRSYLHYFPRIHKGVWSMHLRIKVNADIAESSNSLDFMSTKDNLKKAEPWFNKKIQQEVTQIIREGQKKYSADIFGFAREFHKAYPEQWKKEKRNWERIFSDMPVTVEIDTVIHTPGISNINQLTDKIEQERE</sequence>
<evidence type="ECO:0000256" key="6">
    <source>
        <dbReference type="ARBA" id="ARBA00023139"/>
    </source>
</evidence>
<keyword evidence="5" id="KW-0472">Membrane</keyword>
<dbReference type="EMBL" id="CP011388">
    <property type="protein sequence ID" value="ANE45788.1"/>
    <property type="molecule type" value="Genomic_DNA"/>
</dbReference>
<feature type="domain" description="Spore germination GerAC-like C-terminal" evidence="8">
    <location>
        <begin position="179"/>
        <end position="344"/>
    </location>
</feature>
<evidence type="ECO:0000256" key="5">
    <source>
        <dbReference type="ARBA" id="ARBA00023136"/>
    </source>
</evidence>
<keyword evidence="3" id="KW-0309">Germination</keyword>
<evidence type="ECO:0000256" key="4">
    <source>
        <dbReference type="ARBA" id="ARBA00022729"/>
    </source>
</evidence>
<evidence type="ECO:0000259" key="9">
    <source>
        <dbReference type="Pfam" id="PF25198"/>
    </source>
</evidence>
<protein>
    <submittedName>
        <fullName evidence="10">Uncharacterized protein</fullName>
    </submittedName>
</protein>
<keyword evidence="7" id="KW-0449">Lipoprotein</keyword>
<dbReference type="NCBIfam" id="TIGR02887">
    <property type="entry name" value="spore_ger_x_C"/>
    <property type="match status" value="1"/>
</dbReference>
<organism evidence="10 11">
    <name type="scientific">Paenibacillus swuensis</name>
    <dbReference type="NCBI Taxonomy" id="1178515"/>
    <lineage>
        <taxon>Bacteria</taxon>
        <taxon>Bacillati</taxon>
        <taxon>Bacillota</taxon>
        <taxon>Bacilli</taxon>
        <taxon>Bacillales</taxon>
        <taxon>Paenibacillaceae</taxon>
        <taxon>Paenibacillus</taxon>
    </lineage>
</organism>
<gene>
    <name evidence="10" type="ORF">SY83_05160</name>
</gene>
<evidence type="ECO:0000313" key="10">
    <source>
        <dbReference type="EMBL" id="ANE45788.1"/>
    </source>
</evidence>
<dbReference type="InterPro" id="IPR008844">
    <property type="entry name" value="Spore_GerAC-like"/>
</dbReference>
<dbReference type="Gene3D" id="3.30.300.210">
    <property type="entry name" value="Nutrient germinant receptor protein C, domain 3"/>
    <property type="match status" value="1"/>
</dbReference>
<accession>A0A172TFF8</accession>
<dbReference type="STRING" id="1178515.SY83_05160"/>
<dbReference type="KEGG" id="pswu:SY83_05160"/>
<evidence type="ECO:0000256" key="2">
    <source>
        <dbReference type="ARBA" id="ARBA00007886"/>
    </source>
</evidence>
<name>A0A172TFF8_9BACL</name>
<keyword evidence="4" id="KW-0732">Signal</keyword>
<dbReference type="Pfam" id="PF25198">
    <property type="entry name" value="Spore_GerAC_N"/>
    <property type="match status" value="1"/>
</dbReference>
<dbReference type="InterPro" id="IPR038501">
    <property type="entry name" value="Spore_GerAC_C_sf"/>
</dbReference>
<keyword evidence="11" id="KW-1185">Reference proteome</keyword>
<proteinExistence type="inferred from homology"/>
<dbReference type="Proteomes" id="UP000076927">
    <property type="component" value="Chromosome"/>
</dbReference>
<evidence type="ECO:0000256" key="3">
    <source>
        <dbReference type="ARBA" id="ARBA00022544"/>
    </source>
</evidence>
<keyword evidence="6" id="KW-0564">Palmitate</keyword>
<dbReference type="GO" id="GO:0009847">
    <property type="term" value="P:spore germination"/>
    <property type="evidence" value="ECO:0007669"/>
    <property type="project" value="InterPro"/>
</dbReference>
<dbReference type="GO" id="GO:0016020">
    <property type="term" value="C:membrane"/>
    <property type="evidence" value="ECO:0007669"/>
    <property type="project" value="UniProtKB-SubCell"/>
</dbReference>
<dbReference type="InterPro" id="IPR046953">
    <property type="entry name" value="Spore_GerAC-like_C"/>
</dbReference>
<evidence type="ECO:0000259" key="8">
    <source>
        <dbReference type="Pfam" id="PF05504"/>
    </source>
</evidence>
<comment type="subcellular location">
    <subcellularLocation>
        <location evidence="1">Membrane</location>
        <topology evidence="1">Lipid-anchor</topology>
    </subcellularLocation>
</comment>
<comment type="similarity">
    <text evidence="2">Belongs to the GerABKC lipoprotein family.</text>
</comment>
<dbReference type="InterPro" id="IPR057336">
    <property type="entry name" value="GerAC_N"/>
</dbReference>
<feature type="domain" description="Spore germination protein N-terminal" evidence="9">
    <location>
        <begin position="1"/>
        <end position="159"/>
    </location>
</feature>
<evidence type="ECO:0000256" key="7">
    <source>
        <dbReference type="ARBA" id="ARBA00023288"/>
    </source>
</evidence>